<evidence type="ECO:0000313" key="2">
    <source>
        <dbReference type="Proteomes" id="UP000015455"/>
    </source>
</evidence>
<keyword evidence="2" id="KW-1185">Reference proteome</keyword>
<organism evidence="1 2">
    <name type="scientific">Thauera terpenica 58Eu</name>
    <dbReference type="NCBI Taxonomy" id="1348657"/>
    <lineage>
        <taxon>Bacteria</taxon>
        <taxon>Pseudomonadati</taxon>
        <taxon>Pseudomonadota</taxon>
        <taxon>Betaproteobacteria</taxon>
        <taxon>Rhodocyclales</taxon>
        <taxon>Zoogloeaceae</taxon>
        <taxon>Thauera</taxon>
    </lineage>
</organism>
<reference evidence="1 2" key="1">
    <citation type="submission" date="2013-06" db="EMBL/GenBank/DDBJ databases">
        <title>Draft genome sequence of Thauera terpenica.</title>
        <authorList>
            <person name="Liu B."/>
            <person name="Frostegard A.H."/>
            <person name="Shapleigh J.P."/>
        </authorList>
    </citation>
    <scope>NUCLEOTIDE SEQUENCE [LARGE SCALE GENOMIC DNA]</scope>
    <source>
        <strain evidence="1 2">58Eu</strain>
    </source>
</reference>
<accession>S9ZBR2</accession>
<sequence length="62" mass="7049">MHVHYPIVSASNFKTFDEKLHELLTWKRSLSQDMLNGAGELRAEDFADLDNLATERMAAQAN</sequence>
<gene>
    <name evidence="1" type="ORF">M622_17995</name>
</gene>
<name>S9ZBR2_9RHOO</name>
<protein>
    <submittedName>
        <fullName evidence="1">Uncharacterized protein</fullName>
    </submittedName>
</protein>
<dbReference type="STRING" id="1348657.M622_17995"/>
<dbReference type="AlphaFoldDB" id="S9ZBR2"/>
<dbReference type="PATRIC" id="fig|1348657.5.peg.2864"/>
<dbReference type="Proteomes" id="UP000015455">
    <property type="component" value="Unassembled WGS sequence"/>
</dbReference>
<evidence type="ECO:0000313" key="1">
    <source>
        <dbReference type="EMBL" id="EPZ14675.1"/>
    </source>
</evidence>
<comment type="caution">
    <text evidence="1">The sequence shown here is derived from an EMBL/GenBank/DDBJ whole genome shotgun (WGS) entry which is preliminary data.</text>
</comment>
<dbReference type="EMBL" id="ATJV01000072">
    <property type="protein sequence ID" value="EPZ14675.1"/>
    <property type="molecule type" value="Genomic_DNA"/>
</dbReference>
<proteinExistence type="predicted"/>
<dbReference type="eggNOG" id="COG0553">
    <property type="taxonomic scope" value="Bacteria"/>
</dbReference>